<gene>
    <name evidence="2" type="ORF">CI610_00675</name>
</gene>
<dbReference type="AlphaFoldDB" id="A0A2H9TAS8"/>
<protein>
    <submittedName>
        <fullName evidence="2">Uncharacterized protein</fullName>
    </submittedName>
</protein>
<accession>A0A2H9TAS8</accession>
<proteinExistence type="predicted"/>
<evidence type="ECO:0000256" key="1">
    <source>
        <dbReference type="SAM" id="MobiDB-lite"/>
    </source>
</evidence>
<feature type="compositionally biased region" description="Basic residues" evidence="1">
    <location>
        <begin position="245"/>
        <end position="254"/>
    </location>
</feature>
<comment type="caution">
    <text evidence="2">The sequence shown here is derived from an EMBL/GenBank/DDBJ whole genome shotgun (WGS) entry which is preliminary data.</text>
</comment>
<sequence>MKHRNNFYQFLYFSISNITLPLILCLFCTSAFCVKINDTVVSIINIDFDNSDTLKKWVDEYQDYSETKEAASHWKTDTEISFIVPSPKHRTYYIDGKTLQRSKAWPLLSRVFYKTEEHENFYFLTGIATALQLEQYKSNHSPTAIMPCQQRMEKLYLIPQDETETVHWVDVLESIITNTEPVNLILAYLPEPGLTSDEIVNTLKDLTHHLKTPEKRNLSSLQLYLFCEQPKETEIRKMLDTHSSRPSHSKKHPRKQTDYSGNPVHISQDILPPHLQHLAGLNPDKITTRTKIRHEPHSKPLRNSLESTQHKVDNMREEDLDYLYRLIREKNFHRLLCEVSQDSYSSSTMDLLIKKVWSMNAKYLFVDNKIPSRFEKQIKHELLTIYFMKHWNTIPSDLFNSLNLSYEISYKVIKGSQFNSCEDTYSVIIAWMTWSSFINNKKMAIENFSNPCALFIKQDKTKVISPDDQHFQVFLKLLTSLNIHNLPLILSAVERLINIHPEWTEAVFLVEGARETLVTLALKQSHPLLLQTVLKAGANPNIEIAPKKTAMDTDEARHLLTRQLLTLYGGLHGDHSCPLHYHINPLAVFTPSQHANFLGNGPDLQTITWSALPLLDSIRFQKDKRDERDERDKISSLLAIINSIWSVRGNSQDQASTGDSWHYSILTYLAVTNSEVMHMLSGHKDISATIIKTIKHTGSKAQYCTRLLDTLFTLGWQAPHDFLPQVRAILADSPTYQTCIEHTMQKHNRLRKAIPVENIDPSYKLFLLMDRDPDNLTVDVFRILQGIHTPQNFLMSFAASGRNPAIPWLIQYSVETSLHFKSINHDFDAPYEQAINHKELWVDLSTPTPVAMNKTLMPQRFSNDQRKWRQINQKGLIVKNDHEGSRALTHETQCAAHFLRLLVDTFPGSVDSARRQAGLKSTNRAAAIQQEDAASAHIYPCVICCEEIDTSRSNDVVSVHECSPSNVMHKGCARDYINSLNTPIRGRLEDVLRRNVSLSNLSYHDLMGNCYLTPSCPMCRQPINIKTILNKLR</sequence>
<evidence type="ECO:0000313" key="2">
    <source>
        <dbReference type="EMBL" id="PJE80342.1"/>
    </source>
</evidence>
<name>A0A2H9TAS8_9ZZZZ</name>
<dbReference type="EMBL" id="NSIT01000021">
    <property type="protein sequence ID" value="PJE80342.1"/>
    <property type="molecule type" value="Genomic_DNA"/>
</dbReference>
<feature type="region of interest" description="Disordered" evidence="1">
    <location>
        <begin position="239"/>
        <end position="266"/>
    </location>
</feature>
<organism evidence="2">
    <name type="scientific">invertebrate metagenome</name>
    <dbReference type="NCBI Taxonomy" id="1711999"/>
    <lineage>
        <taxon>unclassified sequences</taxon>
        <taxon>metagenomes</taxon>
        <taxon>organismal metagenomes</taxon>
    </lineage>
</organism>
<dbReference type="Gene3D" id="3.30.40.10">
    <property type="entry name" value="Zinc/RING finger domain, C3HC4 (zinc finger)"/>
    <property type="match status" value="1"/>
</dbReference>
<reference evidence="2" key="1">
    <citation type="journal article" date="2017" name="Appl. Environ. Microbiol.">
        <title>Molecular characterization of an Endozoicomonas-like organism causing infection in king scallop Pecten maximus L.</title>
        <authorList>
            <person name="Cano I."/>
            <person name="van Aerle R."/>
            <person name="Ross S."/>
            <person name="Verner-Jeffreys D.W."/>
            <person name="Paley R.K."/>
            <person name="Rimmer G."/>
            <person name="Ryder D."/>
            <person name="Hooper P."/>
            <person name="Stone D."/>
            <person name="Feist S.W."/>
        </authorList>
    </citation>
    <scope>NUCLEOTIDE SEQUENCE</scope>
</reference>
<dbReference type="InterPro" id="IPR013083">
    <property type="entry name" value="Znf_RING/FYVE/PHD"/>
</dbReference>